<evidence type="ECO:0000259" key="3">
    <source>
        <dbReference type="Pfam" id="PF08338"/>
    </source>
</evidence>
<feature type="domain" description="NAD-dependent epimerase/dehydratase" evidence="2">
    <location>
        <begin position="3"/>
        <end position="214"/>
    </location>
</feature>
<dbReference type="Gene3D" id="3.40.50.720">
    <property type="entry name" value="NAD(P)-binding Rossmann-like Domain"/>
    <property type="match status" value="1"/>
</dbReference>
<name>A0ABS9TTY5_9PSEU</name>
<dbReference type="InterPro" id="IPR013549">
    <property type="entry name" value="DUF1731"/>
</dbReference>
<dbReference type="PANTHER" id="PTHR11092">
    <property type="entry name" value="SUGAR NUCLEOTIDE EPIMERASE RELATED"/>
    <property type="match status" value="1"/>
</dbReference>
<feature type="domain" description="DUF1731" evidence="3">
    <location>
        <begin position="246"/>
        <end position="292"/>
    </location>
</feature>
<organism evidence="4 5">
    <name type="scientific">Pseudonocardia alaniniphila</name>
    <dbReference type="NCBI Taxonomy" id="75291"/>
    <lineage>
        <taxon>Bacteria</taxon>
        <taxon>Bacillati</taxon>
        <taxon>Actinomycetota</taxon>
        <taxon>Actinomycetes</taxon>
        <taxon>Pseudonocardiales</taxon>
        <taxon>Pseudonocardiaceae</taxon>
        <taxon>Pseudonocardia</taxon>
    </lineage>
</organism>
<dbReference type="Pfam" id="PF08338">
    <property type="entry name" value="DUF1731"/>
    <property type="match status" value="1"/>
</dbReference>
<keyword evidence="5" id="KW-1185">Reference proteome</keyword>
<proteinExistence type="inferred from homology"/>
<protein>
    <submittedName>
        <fullName evidence="4">TIGR01777 family oxidoreductase</fullName>
    </submittedName>
</protein>
<evidence type="ECO:0000313" key="5">
    <source>
        <dbReference type="Proteomes" id="UP001299970"/>
    </source>
</evidence>
<evidence type="ECO:0000256" key="1">
    <source>
        <dbReference type="ARBA" id="ARBA00009353"/>
    </source>
</evidence>
<dbReference type="Pfam" id="PF01370">
    <property type="entry name" value="Epimerase"/>
    <property type="match status" value="1"/>
</dbReference>
<dbReference type="SUPFAM" id="SSF51735">
    <property type="entry name" value="NAD(P)-binding Rossmann-fold domains"/>
    <property type="match status" value="1"/>
</dbReference>
<dbReference type="InterPro" id="IPR010099">
    <property type="entry name" value="SDR39U1"/>
</dbReference>
<comment type="caution">
    <text evidence="4">The sequence shown here is derived from an EMBL/GenBank/DDBJ whole genome shotgun (WGS) entry which is preliminary data.</text>
</comment>
<reference evidence="4 5" key="1">
    <citation type="submission" date="2022-03" db="EMBL/GenBank/DDBJ databases">
        <title>Pseudonocardia alaer sp. nov., a novel actinomycete isolated from reed forest soil.</title>
        <authorList>
            <person name="Wang L."/>
        </authorList>
    </citation>
    <scope>NUCLEOTIDE SEQUENCE [LARGE SCALE GENOMIC DNA]</scope>
    <source>
        <strain evidence="4 5">Y-16303</strain>
    </source>
</reference>
<evidence type="ECO:0000259" key="2">
    <source>
        <dbReference type="Pfam" id="PF01370"/>
    </source>
</evidence>
<dbReference type="InterPro" id="IPR001509">
    <property type="entry name" value="Epimerase_deHydtase"/>
</dbReference>
<dbReference type="NCBIfam" id="TIGR01777">
    <property type="entry name" value="yfcH"/>
    <property type="match status" value="1"/>
</dbReference>
<dbReference type="RefSeq" id="WP_241042826.1">
    <property type="nucleotide sequence ID" value="NZ_BAAAJF010000035.1"/>
</dbReference>
<dbReference type="InterPro" id="IPR036291">
    <property type="entry name" value="NAD(P)-bd_dom_sf"/>
</dbReference>
<evidence type="ECO:0000313" key="4">
    <source>
        <dbReference type="EMBL" id="MCH6172019.1"/>
    </source>
</evidence>
<dbReference type="PANTHER" id="PTHR11092:SF0">
    <property type="entry name" value="EPIMERASE FAMILY PROTEIN SDR39U1"/>
    <property type="match status" value="1"/>
</dbReference>
<gene>
    <name evidence="4" type="ORF">MMF94_40595</name>
</gene>
<dbReference type="Proteomes" id="UP001299970">
    <property type="component" value="Unassembled WGS sequence"/>
</dbReference>
<comment type="similarity">
    <text evidence="1">Belongs to the NAD(P)-dependent epimerase/dehydratase family. SDR39U1 subfamily.</text>
</comment>
<accession>A0ABS9TTY5</accession>
<sequence>MRIVVAGSSGLIGTSLVAHLRATGHEVLRLVRRPAAAPDERSWDPPAGRIDDGTFDGVDAVVNLAGAGIGDRPWSGARKQLLRDSRNVPTEVLAGAVADHDVPALLNASGVNYYGDTGSDVVDETAPLGAGFLAEVCRDWEAATAPAALAGARVVLLRSSAVLSPRGGLLGRLRPLFSLMLGGRIGTGEQAFPWISLDDEVGAIRFLLEHPDVSGPVNLAGPESITNAEFTLALSEVLRRPAPFTVPAFVLRTALGQMADELVLTGPMAVPAVLQKHGYQFRHTTVRDALAAALDR</sequence>
<dbReference type="EMBL" id="JAKXMK010000054">
    <property type="protein sequence ID" value="MCH6172019.1"/>
    <property type="molecule type" value="Genomic_DNA"/>
</dbReference>